<protein>
    <submittedName>
        <fullName evidence="1">Uncharacterized protein</fullName>
    </submittedName>
</protein>
<dbReference type="Proteomes" id="UP000177583">
    <property type="component" value="Unassembled WGS sequence"/>
</dbReference>
<accession>A0A1F6GRI2</accession>
<reference evidence="1 2" key="1">
    <citation type="journal article" date="2016" name="Nat. Commun.">
        <title>Thousands of microbial genomes shed light on interconnected biogeochemical processes in an aquifer system.</title>
        <authorList>
            <person name="Anantharaman K."/>
            <person name="Brown C.T."/>
            <person name="Hug L.A."/>
            <person name="Sharon I."/>
            <person name="Castelle C.J."/>
            <person name="Probst A.J."/>
            <person name="Thomas B.C."/>
            <person name="Singh A."/>
            <person name="Wilkins M.J."/>
            <person name="Karaoz U."/>
            <person name="Brodie E.L."/>
            <person name="Williams K.H."/>
            <person name="Hubbard S.S."/>
            <person name="Banfield J.F."/>
        </authorList>
    </citation>
    <scope>NUCLEOTIDE SEQUENCE [LARGE SCALE GENOMIC DNA]</scope>
</reference>
<sequence>MGFAGQALAQEGLLFVEEDATREVFEELAVRLVDKANLPGSAVVAILPPKSAEGGETPKYLPLMEASLETILAARVKLADRSKVKEIEKEQQLSLSLGSSAVTGLRVGALKDVDYFLSATFTPAGERGTHLKLTLTDARSGLIRASAAKTFAIPPVLKTPLGQDSGQFFDYQKRFERAKMWEERGYQVALGGAALFVAGMITAPCQEKSERDGKKYSNLVECNRQEGGPGYNGMMTVAVFSLFFGGSAYYLGSSWLDNLSEEAQQNHLPHLSLAPVAIGREVGLILEGRF</sequence>
<name>A0A1F6GRI2_9PROT</name>
<dbReference type="AlphaFoldDB" id="A0A1F6GRI2"/>
<evidence type="ECO:0000313" key="2">
    <source>
        <dbReference type="Proteomes" id="UP000177583"/>
    </source>
</evidence>
<proteinExistence type="predicted"/>
<organism evidence="1 2">
    <name type="scientific">Candidatus Lambdaproteobacteria bacterium RIFOXYD2_FULL_56_26</name>
    <dbReference type="NCBI Taxonomy" id="1817773"/>
    <lineage>
        <taxon>Bacteria</taxon>
        <taxon>Pseudomonadati</taxon>
        <taxon>Pseudomonadota</taxon>
        <taxon>Candidatus Lambdaproteobacteria</taxon>
    </lineage>
</organism>
<gene>
    <name evidence="1" type="ORF">A2557_03215</name>
</gene>
<comment type="caution">
    <text evidence="1">The sequence shown here is derived from an EMBL/GenBank/DDBJ whole genome shotgun (WGS) entry which is preliminary data.</text>
</comment>
<dbReference type="EMBL" id="MFNF01000043">
    <property type="protein sequence ID" value="OGH00658.1"/>
    <property type="molecule type" value="Genomic_DNA"/>
</dbReference>
<evidence type="ECO:0000313" key="1">
    <source>
        <dbReference type="EMBL" id="OGH00658.1"/>
    </source>
</evidence>